<dbReference type="Pfam" id="PF04188">
    <property type="entry name" value="Mannosyl_trans2"/>
    <property type="match status" value="1"/>
</dbReference>
<evidence type="ECO:0000256" key="4">
    <source>
        <dbReference type="ARBA" id="ARBA00022502"/>
    </source>
</evidence>
<dbReference type="InterPro" id="IPR007315">
    <property type="entry name" value="PIG-V/Gpi18"/>
</dbReference>
<name>A0A7S0YNK3_9CHLO</name>
<evidence type="ECO:0000256" key="2">
    <source>
        <dbReference type="ARBA" id="ARBA00004687"/>
    </source>
</evidence>
<evidence type="ECO:0000256" key="7">
    <source>
        <dbReference type="ARBA" id="ARBA00022692"/>
    </source>
</evidence>
<evidence type="ECO:0000256" key="8">
    <source>
        <dbReference type="ARBA" id="ARBA00022824"/>
    </source>
</evidence>
<comment type="subcellular location">
    <subcellularLocation>
        <location evidence="1 11">Endoplasmic reticulum membrane</location>
        <topology evidence="1 11">Multi-pass membrane protein</topology>
    </subcellularLocation>
</comment>
<proteinExistence type="inferred from homology"/>
<feature type="transmembrane region" description="Helical" evidence="11">
    <location>
        <begin position="440"/>
        <end position="461"/>
    </location>
</feature>
<evidence type="ECO:0000256" key="11">
    <source>
        <dbReference type="RuleBase" id="RU363112"/>
    </source>
</evidence>
<feature type="transmembrane region" description="Helical" evidence="11">
    <location>
        <begin position="174"/>
        <end position="192"/>
    </location>
</feature>
<dbReference type="GO" id="GO:0005789">
    <property type="term" value="C:endoplasmic reticulum membrane"/>
    <property type="evidence" value="ECO:0007669"/>
    <property type="project" value="UniProtKB-SubCell"/>
</dbReference>
<comment type="similarity">
    <text evidence="3 11">Belongs to the PIGV family.</text>
</comment>
<feature type="transmembrane region" description="Helical" evidence="11">
    <location>
        <begin position="324"/>
        <end position="346"/>
    </location>
</feature>
<comment type="function">
    <text evidence="11">Mannosyltransferase involved in glycosylphosphatidylinositol-anchor biosynthesis.</text>
</comment>
<gene>
    <name evidence="12" type="ORF">PPAR00522_LOCUS17689</name>
</gene>
<protein>
    <recommendedName>
        <fullName evidence="11">GPI mannosyltransferase 2</fullName>
        <ecNumber evidence="11">2.4.1.-</ecNumber>
    </recommendedName>
</protein>
<dbReference type="GO" id="GO:0006506">
    <property type="term" value="P:GPI anchor biosynthetic process"/>
    <property type="evidence" value="ECO:0007669"/>
    <property type="project" value="UniProtKB-UniPathway"/>
</dbReference>
<feature type="transmembrane region" description="Helical" evidence="11">
    <location>
        <begin position="12"/>
        <end position="34"/>
    </location>
</feature>
<keyword evidence="10 11" id="KW-0472">Membrane</keyword>
<dbReference type="GO" id="GO:0004376">
    <property type="term" value="F:GPI mannosyltransferase activity"/>
    <property type="evidence" value="ECO:0007669"/>
    <property type="project" value="InterPro"/>
</dbReference>
<reference evidence="12" key="1">
    <citation type="submission" date="2021-01" db="EMBL/GenBank/DDBJ databases">
        <authorList>
            <person name="Corre E."/>
            <person name="Pelletier E."/>
            <person name="Niang G."/>
            <person name="Scheremetjew M."/>
            <person name="Finn R."/>
            <person name="Kale V."/>
            <person name="Holt S."/>
            <person name="Cochrane G."/>
            <person name="Meng A."/>
            <person name="Brown T."/>
            <person name="Cohen L."/>
        </authorList>
    </citation>
    <scope>NUCLEOTIDE SEQUENCE</scope>
    <source>
        <strain evidence="12">SAG 63-3</strain>
    </source>
</reference>
<dbReference type="PANTHER" id="PTHR12468">
    <property type="entry name" value="GPI MANNOSYLTRANSFERASE 2"/>
    <property type="match status" value="1"/>
</dbReference>
<accession>A0A7S0YNK3</accession>
<feature type="transmembrane region" description="Helical" evidence="11">
    <location>
        <begin position="149"/>
        <end position="168"/>
    </location>
</feature>
<keyword evidence="4 11" id="KW-0337">GPI-anchor biosynthesis</keyword>
<keyword evidence="5 11" id="KW-0328">Glycosyltransferase</keyword>
<dbReference type="EC" id="2.4.1.-" evidence="11"/>
<comment type="pathway">
    <text evidence="2 11">Glycolipid biosynthesis; glycosylphosphatidylinositol-anchor biosynthesis.</text>
</comment>
<feature type="transmembrane region" description="Helical" evidence="11">
    <location>
        <begin position="380"/>
        <end position="398"/>
    </location>
</feature>
<feature type="transmembrane region" description="Helical" evidence="11">
    <location>
        <begin position="256"/>
        <end position="279"/>
    </location>
</feature>
<evidence type="ECO:0000256" key="3">
    <source>
        <dbReference type="ARBA" id="ARBA00008698"/>
    </source>
</evidence>
<evidence type="ECO:0000256" key="9">
    <source>
        <dbReference type="ARBA" id="ARBA00022989"/>
    </source>
</evidence>
<keyword evidence="9 11" id="KW-1133">Transmembrane helix</keyword>
<keyword evidence="6 11" id="KW-0808">Transferase</keyword>
<evidence type="ECO:0000313" key="12">
    <source>
        <dbReference type="EMBL" id="CAD8785229.1"/>
    </source>
</evidence>
<feature type="transmembrane region" description="Helical" evidence="11">
    <location>
        <begin position="115"/>
        <end position="137"/>
    </location>
</feature>
<dbReference type="GO" id="GO:0000009">
    <property type="term" value="F:alpha-1,6-mannosyltransferase activity"/>
    <property type="evidence" value="ECO:0007669"/>
    <property type="project" value="InterPro"/>
</dbReference>
<keyword evidence="8 11" id="KW-0256">Endoplasmic reticulum</keyword>
<dbReference type="PANTHER" id="PTHR12468:SF2">
    <property type="entry name" value="GPI MANNOSYLTRANSFERASE 2"/>
    <property type="match status" value="1"/>
</dbReference>
<organism evidence="12">
    <name type="scientific">Polytomella parva</name>
    <dbReference type="NCBI Taxonomy" id="51329"/>
    <lineage>
        <taxon>Eukaryota</taxon>
        <taxon>Viridiplantae</taxon>
        <taxon>Chlorophyta</taxon>
        <taxon>core chlorophytes</taxon>
        <taxon>Chlorophyceae</taxon>
        <taxon>CS clade</taxon>
        <taxon>Chlamydomonadales</taxon>
        <taxon>Chlamydomonadaceae</taxon>
        <taxon>Polytomella</taxon>
    </lineage>
</organism>
<evidence type="ECO:0000256" key="6">
    <source>
        <dbReference type="ARBA" id="ARBA00022679"/>
    </source>
</evidence>
<dbReference type="AlphaFoldDB" id="A0A7S0YNK3"/>
<evidence type="ECO:0000256" key="5">
    <source>
        <dbReference type="ARBA" id="ARBA00022676"/>
    </source>
</evidence>
<keyword evidence="7 11" id="KW-0812">Transmembrane</keyword>
<evidence type="ECO:0000256" key="1">
    <source>
        <dbReference type="ARBA" id="ARBA00004477"/>
    </source>
</evidence>
<dbReference type="UniPathway" id="UPA00196"/>
<evidence type="ECO:0000256" key="10">
    <source>
        <dbReference type="ARBA" id="ARBA00023136"/>
    </source>
</evidence>
<dbReference type="GO" id="GO:0031501">
    <property type="term" value="C:mannosyltransferase complex"/>
    <property type="evidence" value="ECO:0007669"/>
    <property type="project" value="TreeGrafter"/>
</dbReference>
<sequence>MTSETTRKYNSIHIRLITLTLVSRVFVIFLSLVLSRFITDYDSSNSDITDSSKIENSNHSPCFCGYLDHLLRPLGTWDAVFFKAIRSNFGYEYEQFYAFFPGFPFSTSFLPSSCFHVAALILNLFCSGCSAALLYELTVKFYGGNNNNFAIITGLFFSFTPAAIFHVAPYSESLFTFLTLAALYLLYCRGNWLGATIAISMSIATRSNGIVTCGFLGHVVLRQIIERRRTFLRNHPQYKFIRLCWYQCIKVCLYPLTYLVILFLLAIAPLITFQIHGWYNFCRPFSSRPWCHSQTLPYIYGFVQKEYWNVGFLKYFSLSQLPNFILAAPTLLITGWFLWIQGNILIRKSKGGLRFFLSGGLDPDFKLEDDCNLNLPSTTVFIYPLAFIWLTSVLVMHVQVSTRMLSTQPQFYWAMAALWTSGSKTSRSGKEEKAVAWRRIFLISWCGLYIVAGCSLFPNFYPWT</sequence>
<dbReference type="EMBL" id="HBFM01027341">
    <property type="protein sequence ID" value="CAD8785229.1"/>
    <property type="molecule type" value="Transcribed_RNA"/>
</dbReference>